<evidence type="ECO:0000256" key="8">
    <source>
        <dbReference type="PROSITE-ProRule" id="PRU00282"/>
    </source>
</evidence>
<evidence type="ECO:0000313" key="11">
    <source>
        <dbReference type="Proteomes" id="UP000325315"/>
    </source>
</evidence>
<keyword evidence="7 8" id="KW-0472">Membrane</keyword>
<comment type="caution">
    <text evidence="10">The sequence shown here is derived from an EMBL/GenBank/DDBJ whole genome shotgun (WGS) entry which is preliminary data.</text>
</comment>
<dbReference type="EMBL" id="SMMG02000009">
    <property type="protein sequence ID" value="KAA3461030.1"/>
    <property type="molecule type" value="Genomic_DNA"/>
</dbReference>
<organism evidence="10 11">
    <name type="scientific">Gossypium australe</name>
    <dbReference type="NCBI Taxonomy" id="47621"/>
    <lineage>
        <taxon>Eukaryota</taxon>
        <taxon>Viridiplantae</taxon>
        <taxon>Streptophyta</taxon>
        <taxon>Embryophyta</taxon>
        <taxon>Tracheophyta</taxon>
        <taxon>Spermatophyta</taxon>
        <taxon>Magnoliopsida</taxon>
        <taxon>eudicotyledons</taxon>
        <taxon>Gunneridae</taxon>
        <taxon>Pentapetalae</taxon>
        <taxon>rosids</taxon>
        <taxon>malvids</taxon>
        <taxon>Malvales</taxon>
        <taxon>Malvaceae</taxon>
        <taxon>Malvoideae</taxon>
        <taxon>Gossypium</taxon>
    </lineage>
</organism>
<sequence>MLTNGVSRKLTETPTQGMRTDVVPYTGVLYALRRIVREEGLRGLYSGVLPSLVGISHVTVQFPVYI</sequence>
<keyword evidence="11" id="KW-1185">Reference proteome</keyword>
<evidence type="ECO:0000256" key="6">
    <source>
        <dbReference type="ARBA" id="ARBA00022989"/>
    </source>
</evidence>
<dbReference type="Gene3D" id="1.50.40.10">
    <property type="entry name" value="Mitochondrial carrier domain"/>
    <property type="match status" value="1"/>
</dbReference>
<dbReference type="GO" id="GO:0006862">
    <property type="term" value="P:nucleotide transport"/>
    <property type="evidence" value="ECO:0007669"/>
    <property type="project" value="InterPro"/>
</dbReference>
<keyword evidence="6" id="KW-1133">Transmembrane helix</keyword>
<dbReference type="PROSITE" id="PS50920">
    <property type="entry name" value="SOLCAR"/>
    <property type="match status" value="1"/>
</dbReference>
<dbReference type="PANTHER" id="PTHR45683">
    <property type="entry name" value="MITOCHONDRIAL NICOTINAMIDE ADENINE DINUCLEOTIDE TRANSPORTER 1-RELATED-RELATED"/>
    <property type="match status" value="1"/>
</dbReference>
<keyword evidence="5" id="KW-0677">Repeat</keyword>
<keyword evidence="3 9" id="KW-0813">Transport</keyword>
<evidence type="ECO:0000256" key="4">
    <source>
        <dbReference type="ARBA" id="ARBA00022692"/>
    </source>
</evidence>
<gene>
    <name evidence="10" type="ORF">EPI10_027638</name>
</gene>
<feature type="repeat" description="Solcar" evidence="8">
    <location>
        <begin position="1"/>
        <end position="66"/>
    </location>
</feature>
<evidence type="ECO:0000256" key="1">
    <source>
        <dbReference type="ARBA" id="ARBA00004141"/>
    </source>
</evidence>
<evidence type="ECO:0000313" key="10">
    <source>
        <dbReference type="EMBL" id="KAA3461030.1"/>
    </source>
</evidence>
<keyword evidence="4 8" id="KW-0812">Transmembrane</keyword>
<protein>
    <submittedName>
        <fullName evidence="10">Nicotinamide adenine dinucleotide transporter 1, chloroplastic-like</fullName>
    </submittedName>
</protein>
<dbReference type="GO" id="GO:0055085">
    <property type="term" value="P:transmembrane transport"/>
    <property type="evidence" value="ECO:0007669"/>
    <property type="project" value="InterPro"/>
</dbReference>
<dbReference type="AlphaFoldDB" id="A0A5B6USG2"/>
<dbReference type="InterPro" id="IPR018108">
    <property type="entry name" value="MCP_transmembrane"/>
</dbReference>
<proteinExistence type="inferred from homology"/>
<dbReference type="GO" id="GO:0016020">
    <property type="term" value="C:membrane"/>
    <property type="evidence" value="ECO:0007669"/>
    <property type="project" value="UniProtKB-SubCell"/>
</dbReference>
<evidence type="ECO:0000256" key="5">
    <source>
        <dbReference type="ARBA" id="ARBA00022737"/>
    </source>
</evidence>
<evidence type="ECO:0000256" key="2">
    <source>
        <dbReference type="ARBA" id="ARBA00006375"/>
    </source>
</evidence>
<evidence type="ECO:0000256" key="3">
    <source>
        <dbReference type="ARBA" id="ARBA00022448"/>
    </source>
</evidence>
<dbReference type="OrthoDB" id="10266426at2759"/>
<dbReference type="SUPFAM" id="SSF103506">
    <property type="entry name" value="Mitochondrial carrier"/>
    <property type="match status" value="1"/>
</dbReference>
<dbReference type="Pfam" id="PF00153">
    <property type="entry name" value="Mito_carr"/>
    <property type="match status" value="1"/>
</dbReference>
<accession>A0A5B6USG2</accession>
<dbReference type="InterPro" id="IPR044712">
    <property type="entry name" value="SLC25A32-like"/>
</dbReference>
<evidence type="ECO:0000256" key="7">
    <source>
        <dbReference type="ARBA" id="ARBA00023136"/>
    </source>
</evidence>
<reference evidence="11" key="1">
    <citation type="journal article" date="2019" name="Plant Biotechnol. J.">
        <title>Genome sequencing of the Australian wild diploid species Gossypium australe highlights disease resistance and delayed gland morphogenesis.</title>
        <authorList>
            <person name="Cai Y."/>
            <person name="Cai X."/>
            <person name="Wang Q."/>
            <person name="Wang P."/>
            <person name="Zhang Y."/>
            <person name="Cai C."/>
            <person name="Xu Y."/>
            <person name="Wang K."/>
            <person name="Zhou Z."/>
            <person name="Wang C."/>
            <person name="Geng S."/>
            <person name="Li B."/>
            <person name="Dong Q."/>
            <person name="Hou Y."/>
            <person name="Wang H."/>
            <person name="Ai P."/>
            <person name="Liu Z."/>
            <person name="Yi F."/>
            <person name="Sun M."/>
            <person name="An G."/>
            <person name="Cheng J."/>
            <person name="Zhang Y."/>
            <person name="Shi Q."/>
            <person name="Xie Y."/>
            <person name="Shi X."/>
            <person name="Chang Y."/>
            <person name="Huang F."/>
            <person name="Chen Y."/>
            <person name="Hong S."/>
            <person name="Mi L."/>
            <person name="Sun Q."/>
            <person name="Zhang L."/>
            <person name="Zhou B."/>
            <person name="Peng R."/>
            <person name="Zhang X."/>
            <person name="Liu F."/>
        </authorList>
    </citation>
    <scope>NUCLEOTIDE SEQUENCE [LARGE SCALE GENOMIC DNA]</scope>
    <source>
        <strain evidence="11">cv. PA1801</strain>
    </source>
</reference>
<name>A0A5B6USG2_9ROSI</name>
<dbReference type="Proteomes" id="UP000325315">
    <property type="component" value="Unassembled WGS sequence"/>
</dbReference>
<comment type="subcellular location">
    <subcellularLocation>
        <location evidence="1">Membrane</location>
        <topology evidence="1">Multi-pass membrane protein</topology>
    </subcellularLocation>
</comment>
<dbReference type="InterPro" id="IPR023395">
    <property type="entry name" value="MCP_dom_sf"/>
</dbReference>
<evidence type="ECO:0000256" key="9">
    <source>
        <dbReference type="RuleBase" id="RU000488"/>
    </source>
</evidence>
<comment type="similarity">
    <text evidence="2 9">Belongs to the mitochondrial carrier (TC 2.A.29) family.</text>
</comment>